<dbReference type="Proteomes" id="UP000887159">
    <property type="component" value="Unassembled WGS sequence"/>
</dbReference>
<evidence type="ECO:0000313" key="2">
    <source>
        <dbReference type="EMBL" id="GFY10435.1"/>
    </source>
</evidence>
<protein>
    <submittedName>
        <fullName evidence="2">Uncharacterized protein</fullName>
    </submittedName>
</protein>
<evidence type="ECO:0000256" key="1">
    <source>
        <dbReference type="SAM" id="MobiDB-lite"/>
    </source>
</evidence>
<name>A0A8X6SFG6_TRICX</name>
<dbReference type="EMBL" id="BMAU01021297">
    <property type="protein sequence ID" value="GFY10435.1"/>
    <property type="molecule type" value="Genomic_DNA"/>
</dbReference>
<dbReference type="AlphaFoldDB" id="A0A8X6SFG6"/>
<reference evidence="2" key="1">
    <citation type="submission" date="2020-08" db="EMBL/GenBank/DDBJ databases">
        <title>Multicomponent nature underlies the extraordinary mechanical properties of spider dragline silk.</title>
        <authorList>
            <person name="Kono N."/>
            <person name="Nakamura H."/>
            <person name="Mori M."/>
            <person name="Yoshida Y."/>
            <person name="Ohtoshi R."/>
            <person name="Malay A.D."/>
            <person name="Moran D.A.P."/>
            <person name="Tomita M."/>
            <person name="Numata K."/>
            <person name="Arakawa K."/>
        </authorList>
    </citation>
    <scope>NUCLEOTIDE SEQUENCE</scope>
</reference>
<sequence>MKDLVILNHGQVTKMTSELAPSSPNFPTTPTGGGLSIDRFNVDPNLSSTTSKIMNTHFELTGVKMKNRENIKILDILHEDETNALINEGEDIGEDAVKLESDSSFRGQKLRSGCRVVEANCFTNQSQQYHSLQFPIERESEMRTD</sequence>
<feature type="region of interest" description="Disordered" evidence="1">
    <location>
        <begin position="16"/>
        <end position="35"/>
    </location>
</feature>
<gene>
    <name evidence="2" type="ORF">TNCV_1463251</name>
</gene>
<proteinExistence type="predicted"/>
<dbReference type="PROSITE" id="PS50007">
    <property type="entry name" value="PIPLC_X_DOMAIN"/>
    <property type="match status" value="1"/>
</dbReference>
<organism evidence="2 3">
    <name type="scientific">Trichonephila clavipes</name>
    <name type="common">Golden silk orbweaver</name>
    <name type="synonym">Nephila clavipes</name>
    <dbReference type="NCBI Taxonomy" id="2585209"/>
    <lineage>
        <taxon>Eukaryota</taxon>
        <taxon>Metazoa</taxon>
        <taxon>Ecdysozoa</taxon>
        <taxon>Arthropoda</taxon>
        <taxon>Chelicerata</taxon>
        <taxon>Arachnida</taxon>
        <taxon>Araneae</taxon>
        <taxon>Araneomorphae</taxon>
        <taxon>Entelegynae</taxon>
        <taxon>Araneoidea</taxon>
        <taxon>Nephilidae</taxon>
        <taxon>Trichonephila</taxon>
    </lineage>
</organism>
<comment type="caution">
    <text evidence="2">The sequence shown here is derived from an EMBL/GenBank/DDBJ whole genome shotgun (WGS) entry which is preliminary data.</text>
</comment>
<evidence type="ECO:0000313" key="3">
    <source>
        <dbReference type="Proteomes" id="UP000887159"/>
    </source>
</evidence>
<keyword evidence="3" id="KW-1185">Reference proteome</keyword>
<accession>A0A8X6SFG6</accession>
<feature type="compositionally biased region" description="Polar residues" evidence="1">
    <location>
        <begin position="16"/>
        <end position="30"/>
    </location>
</feature>